<dbReference type="GO" id="GO:0010181">
    <property type="term" value="F:FMN binding"/>
    <property type="evidence" value="ECO:0007669"/>
    <property type="project" value="TreeGrafter"/>
</dbReference>
<dbReference type="InterPro" id="IPR003097">
    <property type="entry name" value="CysJ-like_FAD-binding"/>
</dbReference>
<dbReference type="SUPFAM" id="SSF63380">
    <property type="entry name" value="Riboflavin synthase domain-like"/>
    <property type="match status" value="1"/>
</dbReference>
<dbReference type="AlphaFoldDB" id="A0A6A6H2Y3"/>
<dbReference type="InterPro" id="IPR023173">
    <property type="entry name" value="NADPH_Cyt_P450_Rdtase_alpha"/>
</dbReference>
<dbReference type="GO" id="GO:0050660">
    <property type="term" value="F:flavin adenine dinucleotide binding"/>
    <property type="evidence" value="ECO:0007669"/>
    <property type="project" value="TreeGrafter"/>
</dbReference>
<dbReference type="InterPro" id="IPR039261">
    <property type="entry name" value="FNR_nucleotide-bd"/>
</dbReference>
<dbReference type="PANTHER" id="PTHR19384:SF84">
    <property type="entry name" value="METHIONINE SYNTHASE REDUCTASE"/>
    <property type="match status" value="1"/>
</dbReference>
<name>A0A6A6H2Y3_VIRVR</name>
<dbReference type="Pfam" id="PF00667">
    <property type="entry name" value="FAD_binding_1"/>
    <property type="match status" value="1"/>
</dbReference>
<dbReference type="PANTHER" id="PTHR19384">
    <property type="entry name" value="NITRIC OXIDE SYNTHASE-RELATED"/>
    <property type="match status" value="1"/>
</dbReference>
<evidence type="ECO:0000256" key="5">
    <source>
        <dbReference type="SAM" id="MobiDB-lite"/>
    </source>
</evidence>
<dbReference type="InterPro" id="IPR017938">
    <property type="entry name" value="Riboflavin_synthase-like_b-brl"/>
</dbReference>
<evidence type="ECO:0000256" key="4">
    <source>
        <dbReference type="ARBA" id="ARBA00023002"/>
    </source>
</evidence>
<gene>
    <name evidence="7" type="ORF">EV356DRAFT_505584</name>
</gene>
<evidence type="ECO:0000313" key="8">
    <source>
        <dbReference type="Proteomes" id="UP000800092"/>
    </source>
</evidence>
<dbReference type="InterPro" id="IPR001433">
    <property type="entry name" value="OxRdtase_FAD/NAD-bd"/>
</dbReference>
<dbReference type="InterPro" id="IPR017927">
    <property type="entry name" value="FAD-bd_FR_type"/>
</dbReference>
<proteinExistence type="predicted"/>
<dbReference type="FunFam" id="1.20.990.10:FF:000007">
    <property type="entry name" value="Methionine synthase reductase"/>
    <property type="match status" value="1"/>
</dbReference>
<evidence type="ECO:0000256" key="2">
    <source>
        <dbReference type="ARBA" id="ARBA00022630"/>
    </source>
</evidence>
<keyword evidence="8" id="KW-1185">Reference proteome</keyword>
<comment type="cofactor">
    <cofactor evidence="1">
        <name>FAD</name>
        <dbReference type="ChEBI" id="CHEBI:57692"/>
    </cofactor>
</comment>
<dbReference type="GO" id="GO:0009086">
    <property type="term" value="P:methionine biosynthetic process"/>
    <property type="evidence" value="ECO:0007669"/>
    <property type="project" value="TreeGrafter"/>
</dbReference>
<dbReference type="GO" id="GO:0050667">
    <property type="term" value="P:homocysteine metabolic process"/>
    <property type="evidence" value="ECO:0007669"/>
    <property type="project" value="TreeGrafter"/>
</dbReference>
<dbReference type="Pfam" id="PF00175">
    <property type="entry name" value="NAD_binding_1"/>
    <property type="match status" value="1"/>
</dbReference>
<evidence type="ECO:0000259" key="6">
    <source>
        <dbReference type="PROSITE" id="PS51384"/>
    </source>
</evidence>
<keyword evidence="4" id="KW-0560">Oxidoreductase</keyword>
<dbReference type="PROSITE" id="PS51384">
    <property type="entry name" value="FAD_FR"/>
    <property type="match status" value="1"/>
</dbReference>
<evidence type="ECO:0000256" key="3">
    <source>
        <dbReference type="ARBA" id="ARBA00022827"/>
    </source>
</evidence>
<sequence length="718" mass="78345">MHLFRHRSLPTTSSTPHPPDRNLREPHVSSSYSLSPTNEVQLSPRSSSGSLAWSESASDQDAPKTPPPQTRVNEDMDTVKDLPGGSADFNDNTKRRPRSASTQLIGRTPEDIKRIIGDGETGTKLIERYCCGGGCCFMETVPSDTESSNFVPVVLPNNEAFRSLQLKLGRFGLDTELTNVPSLPQTTISFGPPPLSGPKRETHVDRHPPKFVQPHPPYDVFAAPVHHVRELTRPGAVKRTFHFDLDITDYPEEGGVDFKVGGAIGICPPNAPEIVEDIFDALGVPNFVRSKTVTLKTTGGRWPTIWGEEKARELVTTRRELLTWCSDVQSSPPTKPLLRLMAEYADAKNEKKILEYLASAQGQAAFCDLRTGPHVTLPQLLRAFPSSKPPLASLLSLLPQLMPRFYSLSNDPHVSSARHDLHVGRRIIEMAVSIHEMPDWRAFGSNPATSVRTGVGSGYLLRVANAFNASTSSAKSPIPAPTSTPTANPPAFLTSVLRPTPQIRIPMFRGLMANPLSREFASDGPMLLIGAGVGMAPFRGFILNRLRHANCANKIWLIQGVRDADLDEIYHGELGEQEREIKRVVQSRSNSAAVVPTKRKFVDADALAHAVAGAEADGKVDGVLEEEIGPSTVDLGPKINASSAKYVQDEVRAQADVVWFVVNSVDGRVFVVGGKGMGDGVQQALVDVAMRKGGLNEHEAKEFWEGKKSNGQYIAETW</sequence>
<dbReference type="Proteomes" id="UP000800092">
    <property type="component" value="Unassembled WGS sequence"/>
</dbReference>
<dbReference type="GO" id="GO:0005829">
    <property type="term" value="C:cytosol"/>
    <property type="evidence" value="ECO:0007669"/>
    <property type="project" value="TreeGrafter"/>
</dbReference>
<accession>A0A6A6H2Y3</accession>
<feature type="region of interest" description="Disordered" evidence="5">
    <location>
        <begin position="1"/>
        <end position="108"/>
    </location>
</feature>
<dbReference type="Gene3D" id="2.40.30.10">
    <property type="entry name" value="Translation factors"/>
    <property type="match status" value="1"/>
</dbReference>
<evidence type="ECO:0000313" key="7">
    <source>
        <dbReference type="EMBL" id="KAF2232188.1"/>
    </source>
</evidence>
<dbReference type="EMBL" id="ML991818">
    <property type="protein sequence ID" value="KAF2232188.1"/>
    <property type="molecule type" value="Genomic_DNA"/>
</dbReference>
<feature type="compositionally biased region" description="Basic and acidic residues" evidence="5">
    <location>
        <begin position="18"/>
        <end position="27"/>
    </location>
</feature>
<dbReference type="Gene3D" id="1.20.990.10">
    <property type="entry name" value="NADPH-cytochrome p450 Reductase, Chain A, domain 3"/>
    <property type="match status" value="1"/>
</dbReference>
<keyword evidence="3" id="KW-0274">FAD</keyword>
<reference evidence="7" key="1">
    <citation type="journal article" date="2020" name="Stud. Mycol.">
        <title>101 Dothideomycetes genomes: a test case for predicting lifestyles and emergence of pathogens.</title>
        <authorList>
            <person name="Haridas S."/>
            <person name="Albert R."/>
            <person name="Binder M."/>
            <person name="Bloem J."/>
            <person name="Labutti K."/>
            <person name="Salamov A."/>
            <person name="Andreopoulos B."/>
            <person name="Baker S."/>
            <person name="Barry K."/>
            <person name="Bills G."/>
            <person name="Bluhm B."/>
            <person name="Cannon C."/>
            <person name="Castanera R."/>
            <person name="Culley D."/>
            <person name="Daum C."/>
            <person name="Ezra D."/>
            <person name="Gonzalez J."/>
            <person name="Henrissat B."/>
            <person name="Kuo A."/>
            <person name="Liang C."/>
            <person name="Lipzen A."/>
            <person name="Lutzoni F."/>
            <person name="Magnuson J."/>
            <person name="Mondo S."/>
            <person name="Nolan M."/>
            <person name="Ohm R."/>
            <person name="Pangilinan J."/>
            <person name="Park H.-J."/>
            <person name="Ramirez L."/>
            <person name="Alfaro M."/>
            <person name="Sun H."/>
            <person name="Tritt A."/>
            <person name="Yoshinaga Y."/>
            <person name="Zwiers L.-H."/>
            <person name="Turgeon B."/>
            <person name="Goodwin S."/>
            <person name="Spatafora J."/>
            <person name="Crous P."/>
            <person name="Grigoriev I."/>
        </authorList>
    </citation>
    <scope>NUCLEOTIDE SEQUENCE</scope>
    <source>
        <strain evidence="7">Tuck. ex Michener</strain>
    </source>
</reference>
<dbReference type="OrthoDB" id="1856718at2759"/>
<dbReference type="GO" id="GO:0030586">
    <property type="term" value="F:[methionine synthase] reductase (NADPH) activity"/>
    <property type="evidence" value="ECO:0007669"/>
    <property type="project" value="TreeGrafter"/>
</dbReference>
<dbReference type="Gene3D" id="3.40.50.80">
    <property type="entry name" value="Nucleotide-binding domain of ferredoxin-NADP reductase (FNR) module"/>
    <property type="match status" value="1"/>
</dbReference>
<dbReference type="SUPFAM" id="SSF52343">
    <property type="entry name" value="Ferredoxin reductase-like, C-terminal NADP-linked domain"/>
    <property type="match status" value="1"/>
</dbReference>
<keyword evidence="2" id="KW-0285">Flavoprotein</keyword>
<feature type="compositionally biased region" description="Low complexity" evidence="5">
    <location>
        <begin position="46"/>
        <end position="57"/>
    </location>
</feature>
<organism evidence="7 8">
    <name type="scientific">Viridothelium virens</name>
    <name type="common">Speckled blister lichen</name>
    <name type="synonym">Trypethelium virens</name>
    <dbReference type="NCBI Taxonomy" id="1048519"/>
    <lineage>
        <taxon>Eukaryota</taxon>
        <taxon>Fungi</taxon>
        <taxon>Dikarya</taxon>
        <taxon>Ascomycota</taxon>
        <taxon>Pezizomycotina</taxon>
        <taxon>Dothideomycetes</taxon>
        <taxon>Dothideomycetes incertae sedis</taxon>
        <taxon>Trypetheliales</taxon>
        <taxon>Trypetheliaceae</taxon>
        <taxon>Viridothelium</taxon>
    </lineage>
</organism>
<feature type="domain" description="FAD-binding FR-type" evidence="6">
    <location>
        <begin position="218"/>
        <end position="488"/>
    </location>
</feature>
<feature type="compositionally biased region" description="Polar residues" evidence="5">
    <location>
        <begin position="28"/>
        <end position="45"/>
    </location>
</feature>
<evidence type="ECO:0000256" key="1">
    <source>
        <dbReference type="ARBA" id="ARBA00001974"/>
    </source>
</evidence>
<protein>
    <recommendedName>
        <fullName evidence="6">FAD-binding FR-type domain-containing protein</fullName>
    </recommendedName>
</protein>
<feature type="region of interest" description="Disordered" evidence="5">
    <location>
        <begin position="184"/>
        <end position="205"/>
    </location>
</feature>